<evidence type="ECO:0000256" key="8">
    <source>
        <dbReference type="ARBA" id="ARBA00022989"/>
    </source>
</evidence>
<comment type="function">
    <text evidence="10">Proposed to synthesize NOD factor fatty acyl chain. Involved in the synthesis of a highly unsaturated fatty acid moiety, which forms part of a lipo-oligosaccharide that is responsible for host specificity.</text>
</comment>
<dbReference type="Pfam" id="PF00109">
    <property type="entry name" value="ketoacyl-synt"/>
    <property type="match status" value="1"/>
</dbReference>
<proteinExistence type="inferred from homology"/>
<evidence type="ECO:0000256" key="5">
    <source>
        <dbReference type="ARBA" id="ARBA00022519"/>
    </source>
</evidence>
<dbReference type="InterPro" id="IPR018201">
    <property type="entry name" value="Ketoacyl_synth_AS"/>
</dbReference>
<evidence type="ECO:0000256" key="13">
    <source>
        <dbReference type="RuleBase" id="RU003694"/>
    </source>
</evidence>
<dbReference type="KEGG" id="aiq:Azoinq_01850"/>
<gene>
    <name evidence="15" type="ORF">Azoinq_01850</name>
</gene>
<evidence type="ECO:0000256" key="6">
    <source>
        <dbReference type="ARBA" id="ARBA00022679"/>
    </source>
</evidence>
<protein>
    <recommendedName>
        <fullName evidence="11">Nodulation protein E</fullName>
    </recommendedName>
    <alternativeName>
        <fullName evidence="12">Host-specificity of nodulation protein B</fullName>
    </alternativeName>
</protein>
<keyword evidence="5" id="KW-0997">Cell inner membrane</keyword>
<evidence type="ECO:0000259" key="14">
    <source>
        <dbReference type="PROSITE" id="PS52004"/>
    </source>
</evidence>
<keyword evidence="4" id="KW-1003">Cell membrane</keyword>
<evidence type="ECO:0000256" key="9">
    <source>
        <dbReference type="ARBA" id="ARBA00023136"/>
    </source>
</evidence>
<dbReference type="PROSITE" id="PS00606">
    <property type="entry name" value="KS3_1"/>
    <property type="match status" value="1"/>
</dbReference>
<reference evidence="15" key="1">
    <citation type="submission" date="2020-11" db="EMBL/GenBank/DDBJ databases">
        <title>Azospira inquinata sp. nov.</title>
        <authorList>
            <person name="Moe W.M."/>
            <person name="Mikes M.C."/>
        </authorList>
    </citation>
    <scope>NUCLEOTIDE SEQUENCE</scope>
    <source>
        <strain evidence="15">Azo-3</strain>
    </source>
</reference>
<evidence type="ECO:0000256" key="2">
    <source>
        <dbReference type="ARBA" id="ARBA00008467"/>
    </source>
</evidence>
<keyword evidence="3" id="KW-0536">Nodulation</keyword>
<dbReference type="GO" id="GO:0005886">
    <property type="term" value="C:plasma membrane"/>
    <property type="evidence" value="ECO:0007669"/>
    <property type="project" value="UniProtKB-SubCell"/>
</dbReference>
<dbReference type="CDD" id="cd00834">
    <property type="entry name" value="KAS_I_II"/>
    <property type="match status" value="1"/>
</dbReference>
<feature type="domain" description="Ketosynthase family 3 (KS3)" evidence="14">
    <location>
        <begin position="14"/>
        <end position="418"/>
    </location>
</feature>
<evidence type="ECO:0000256" key="3">
    <source>
        <dbReference type="ARBA" id="ARBA00022458"/>
    </source>
</evidence>
<dbReference type="PANTHER" id="PTHR11712">
    <property type="entry name" value="POLYKETIDE SYNTHASE-RELATED"/>
    <property type="match status" value="1"/>
</dbReference>
<evidence type="ECO:0000256" key="10">
    <source>
        <dbReference type="ARBA" id="ARBA00037576"/>
    </source>
</evidence>
<dbReference type="PANTHER" id="PTHR11712:SF352">
    <property type="entry name" value="3-OXOACYL-[ACYL-CARRIER-PROTEIN] SYNTHASE"/>
    <property type="match status" value="1"/>
</dbReference>
<sequence>MWKDCKRKPVPEVETPVCITGMGVLSPCGNSPDSLVDALLAGRSGVTLYPGDESLGLAPAVVGALQEIPEWGLSKPQQASLDRCSRLALAAAHQAMGDAGLSLSGDQGLQAGIAWGTGMGGIHSLEDAYRQLFERQSQRLRPLTVVMAMHNAAAAHIAMAHGLRGPSVTFSNACASSAMAIGEGARWIRQGLAEVVLVGGADAPLTPATLRAWQAMATLATPDPAAPQTSCRPFAADRSGLVLAEGAGALVLESPAHARARGARIHGELLGYGSSCDASHLSHPAVDGQVRAMTQALAEAGLGPEAVGYVNAHGTATRVGDQVEAAAIAQVLGNRVPVSSTKALHGHCMGATGAVEFIASLTALARGRLLPAWHREQADPACDLAWVAPESRQAPASSVFLSNSFAFGGSNGVLVARAGAGDSAASL</sequence>
<dbReference type="InterPro" id="IPR014030">
    <property type="entry name" value="Ketoacyl_synth_N"/>
</dbReference>
<evidence type="ECO:0000256" key="1">
    <source>
        <dbReference type="ARBA" id="ARBA00004533"/>
    </source>
</evidence>
<dbReference type="EMBL" id="CP064782">
    <property type="protein sequence ID" value="QWT49385.1"/>
    <property type="molecule type" value="Genomic_DNA"/>
</dbReference>
<dbReference type="GO" id="GO:0006633">
    <property type="term" value="P:fatty acid biosynthetic process"/>
    <property type="evidence" value="ECO:0007669"/>
    <property type="project" value="InterPro"/>
</dbReference>
<dbReference type="InterPro" id="IPR000794">
    <property type="entry name" value="Beta-ketoacyl_synthase"/>
</dbReference>
<name>A0A975SP38_9RHOO</name>
<evidence type="ECO:0000256" key="12">
    <source>
        <dbReference type="ARBA" id="ARBA00041756"/>
    </source>
</evidence>
<comment type="subcellular location">
    <subcellularLocation>
        <location evidence="1">Cell inner membrane</location>
    </subcellularLocation>
</comment>
<dbReference type="Gene3D" id="3.40.47.10">
    <property type="match status" value="1"/>
</dbReference>
<keyword evidence="16" id="KW-1185">Reference proteome</keyword>
<dbReference type="Proteomes" id="UP000683428">
    <property type="component" value="Chromosome"/>
</dbReference>
<dbReference type="PROSITE" id="PS52004">
    <property type="entry name" value="KS3_2"/>
    <property type="match status" value="1"/>
</dbReference>
<dbReference type="InterPro" id="IPR014031">
    <property type="entry name" value="Ketoacyl_synth_C"/>
</dbReference>
<evidence type="ECO:0000313" key="16">
    <source>
        <dbReference type="Proteomes" id="UP000683428"/>
    </source>
</evidence>
<keyword evidence="9" id="KW-0472">Membrane</keyword>
<accession>A0A975SP38</accession>
<dbReference type="SUPFAM" id="SSF53901">
    <property type="entry name" value="Thiolase-like"/>
    <property type="match status" value="2"/>
</dbReference>
<evidence type="ECO:0000313" key="15">
    <source>
        <dbReference type="EMBL" id="QWT49385.1"/>
    </source>
</evidence>
<dbReference type="SMART" id="SM00825">
    <property type="entry name" value="PKS_KS"/>
    <property type="match status" value="1"/>
</dbReference>
<dbReference type="Pfam" id="PF02801">
    <property type="entry name" value="Ketoacyl-synt_C"/>
    <property type="match status" value="1"/>
</dbReference>
<evidence type="ECO:0000256" key="4">
    <source>
        <dbReference type="ARBA" id="ARBA00022475"/>
    </source>
</evidence>
<dbReference type="AlphaFoldDB" id="A0A975SP38"/>
<evidence type="ECO:0000256" key="7">
    <source>
        <dbReference type="ARBA" id="ARBA00022692"/>
    </source>
</evidence>
<keyword evidence="7" id="KW-0812">Transmembrane</keyword>
<keyword evidence="8" id="KW-1133">Transmembrane helix</keyword>
<dbReference type="InterPro" id="IPR016039">
    <property type="entry name" value="Thiolase-like"/>
</dbReference>
<keyword evidence="6 13" id="KW-0808">Transferase</keyword>
<comment type="similarity">
    <text evidence="2 13">Belongs to the thiolase-like superfamily. Beta-ketoacyl-ACP synthases family.</text>
</comment>
<organism evidence="15 16">
    <name type="scientific">Azospira inquinata</name>
    <dbReference type="NCBI Taxonomy" id="2785627"/>
    <lineage>
        <taxon>Bacteria</taxon>
        <taxon>Pseudomonadati</taxon>
        <taxon>Pseudomonadota</taxon>
        <taxon>Betaproteobacteria</taxon>
        <taxon>Rhodocyclales</taxon>
        <taxon>Rhodocyclaceae</taxon>
        <taxon>Azospira</taxon>
    </lineage>
</organism>
<dbReference type="GO" id="GO:0004315">
    <property type="term" value="F:3-oxoacyl-[acyl-carrier-protein] synthase activity"/>
    <property type="evidence" value="ECO:0007669"/>
    <property type="project" value="InterPro"/>
</dbReference>
<dbReference type="InterPro" id="IPR020841">
    <property type="entry name" value="PKS_Beta-ketoAc_synthase_dom"/>
</dbReference>
<evidence type="ECO:0000256" key="11">
    <source>
        <dbReference type="ARBA" id="ARBA00039445"/>
    </source>
</evidence>